<proteinExistence type="predicted"/>
<evidence type="ECO:0000256" key="5">
    <source>
        <dbReference type="ARBA" id="ARBA00023136"/>
    </source>
</evidence>
<evidence type="ECO:0000256" key="4">
    <source>
        <dbReference type="ARBA" id="ARBA00022989"/>
    </source>
</evidence>
<dbReference type="AlphaFoldDB" id="A0AAV4MFY6"/>
<keyword evidence="9" id="KW-1185">Reference proteome</keyword>
<keyword evidence="3 7" id="KW-0812">Transmembrane</keyword>
<keyword evidence="2" id="KW-1003">Cell membrane</keyword>
<gene>
    <name evidence="8" type="primary">AVEN_139923_1</name>
    <name evidence="8" type="ORF">CEXT_814571</name>
</gene>
<evidence type="ECO:0000256" key="1">
    <source>
        <dbReference type="ARBA" id="ARBA00004651"/>
    </source>
</evidence>
<comment type="caution">
    <text evidence="8">The sequence shown here is derived from an EMBL/GenBank/DDBJ whole genome shotgun (WGS) entry which is preliminary data.</text>
</comment>
<feature type="transmembrane region" description="Helical" evidence="7">
    <location>
        <begin position="90"/>
        <end position="113"/>
    </location>
</feature>
<evidence type="ECO:0000256" key="7">
    <source>
        <dbReference type="SAM" id="Phobius"/>
    </source>
</evidence>
<protein>
    <recommendedName>
        <fullName evidence="10">Gustatory receptor</fullName>
    </recommendedName>
</protein>
<keyword evidence="6" id="KW-0675">Receptor</keyword>
<evidence type="ECO:0000256" key="3">
    <source>
        <dbReference type="ARBA" id="ARBA00022692"/>
    </source>
</evidence>
<sequence length="183" mass="21197">MPSIAFGYFYTIVCIHISHIIKQIVATHRKRRELRSFLDDYSIIKSVVEKIDKDIGLLVFLSIISTSFLICFSIYLILDPKLHEGSFLRFQMYCNFFGSFILFIIITTSASMVEEASLEVGSQDRNIPESTRKSIYAQQRFMMLFQKGITLTVWRISPINRGLIFGIIGIILTYTFMFYGLSR</sequence>
<evidence type="ECO:0000256" key="6">
    <source>
        <dbReference type="ARBA" id="ARBA00023170"/>
    </source>
</evidence>
<evidence type="ECO:0000313" key="9">
    <source>
        <dbReference type="Proteomes" id="UP001054945"/>
    </source>
</evidence>
<name>A0AAV4MFY6_CAEEX</name>
<dbReference type="GO" id="GO:0005886">
    <property type="term" value="C:plasma membrane"/>
    <property type="evidence" value="ECO:0007669"/>
    <property type="project" value="UniProtKB-SubCell"/>
</dbReference>
<accession>A0AAV4MFY6</accession>
<dbReference type="Proteomes" id="UP001054945">
    <property type="component" value="Unassembled WGS sequence"/>
</dbReference>
<keyword evidence="5 7" id="KW-0472">Membrane</keyword>
<dbReference type="PANTHER" id="PTHR21421:SF29">
    <property type="entry name" value="GUSTATORY RECEPTOR 5A FOR TREHALOSE-RELATED"/>
    <property type="match status" value="1"/>
</dbReference>
<feature type="transmembrane region" description="Helical" evidence="7">
    <location>
        <begin position="6"/>
        <end position="25"/>
    </location>
</feature>
<dbReference type="PANTHER" id="PTHR21421">
    <property type="entry name" value="GUSTATORY RECEPTOR"/>
    <property type="match status" value="1"/>
</dbReference>
<evidence type="ECO:0000313" key="8">
    <source>
        <dbReference type="EMBL" id="GIX71258.1"/>
    </source>
</evidence>
<reference evidence="8 9" key="1">
    <citation type="submission" date="2021-06" db="EMBL/GenBank/DDBJ databases">
        <title>Caerostris extrusa draft genome.</title>
        <authorList>
            <person name="Kono N."/>
            <person name="Arakawa K."/>
        </authorList>
    </citation>
    <scope>NUCLEOTIDE SEQUENCE [LARGE SCALE GENOMIC DNA]</scope>
</reference>
<comment type="subcellular location">
    <subcellularLocation>
        <location evidence="1">Cell membrane</location>
        <topology evidence="1">Multi-pass membrane protein</topology>
    </subcellularLocation>
</comment>
<feature type="transmembrane region" description="Helical" evidence="7">
    <location>
        <begin position="55"/>
        <end position="78"/>
    </location>
</feature>
<keyword evidence="4 7" id="KW-1133">Transmembrane helix</keyword>
<dbReference type="GO" id="GO:0050909">
    <property type="term" value="P:sensory perception of taste"/>
    <property type="evidence" value="ECO:0007669"/>
    <property type="project" value="InterPro"/>
</dbReference>
<dbReference type="EMBL" id="BPLR01019736">
    <property type="protein sequence ID" value="GIX71258.1"/>
    <property type="molecule type" value="Genomic_DNA"/>
</dbReference>
<feature type="transmembrane region" description="Helical" evidence="7">
    <location>
        <begin position="163"/>
        <end position="181"/>
    </location>
</feature>
<dbReference type="Pfam" id="PF08395">
    <property type="entry name" value="7tm_7"/>
    <property type="match status" value="1"/>
</dbReference>
<dbReference type="GO" id="GO:0038023">
    <property type="term" value="F:signaling receptor activity"/>
    <property type="evidence" value="ECO:0007669"/>
    <property type="project" value="UniProtKB-ARBA"/>
</dbReference>
<organism evidence="8 9">
    <name type="scientific">Caerostris extrusa</name>
    <name type="common">Bark spider</name>
    <name type="synonym">Caerostris bankana</name>
    <dbReference type="NCBI Taxonomy" id="172846"/>
    <lineage>
        <taxon>Eukaryota</taxon>
        <taxon>Metazoa</taxon>
        <taxon>Ecdysozoa</taxon>
        <taxon>Arthropoda</taxon>
        <taxon>Chelicerata</taxon>
        <taxon>Arachnida</taxon>
        <taxon>Araneae</taxon>
        <taxon>Araneomorphae</taxon>
        <taxon>Entelegynae</taxon>
        <taxon>Araneoidea</taxon>
        <taxon>Araneidae</taxon>
        <taxon>Caerostris</taxon>
    </lineage>
</organism>
<evidence type="ECO:0000256" key="2">
    <source>
        <dbReference type="ARBA" id="ARBA00022475"/>
    </source>
</evidence>
<dbReference type="InterPro" id="IPR013604">
    <property type="entry name" value="7TM_chemorcpt"/>
</dbReference>
<evidence type="ECO:0008006" key="10">
    <source>
        <dbReference type="Google" id="ProtNLM"/>
    </source>
</evidence>
<dbReference type="GO" id="GO:0051606">
    <property type="term" value="P:detection of stimulus"/>
    <property type="evidence" value="ECO:0007669"/>
    <property type="project" value="UniProtKB-ARBA"/>
</dbReference>